<feature type="region of interest" description="Disordered" evidence="1">
    <location>
        <begin position="66"/>
        <end position="98"/>
    </location>
</feature>
<comment type="caution">
    <text evidence="2">The sequence shown here is derived from an EMBL/GenBank/DDBJ whole genome shotgun (WGS) entry which is preliminary data.</text>
</comment>
<dbReference type="AlphaFoldDB" id="A0A375CQF2"/>
<organism evidence="2 3">
    <name type="scientific">Cupriavidus taiwanensis</name>
    <dbReference type="NCBI Taxonomy" id="164546"/>
    <lineage>
        <taxon>Bacteria</taxon>
        <taxon>Pseudomonadati</taxon>
        <taxon>Pseudomonadota</taxon>
        <taxon>Betaproteobacteria</taxon>
        <taxon>Burkholderiales</taxon>
        <taxon>Burkholderiaceae</taxon>
        <taxon>Cupriavidus</taxon>
    </lineage>
</organism>
<gene>
    <name evidence="2" type="ORF">CBM2589_U10040</name>
</gene>
<proteinExistence type="predicted"/>
<dbReference type="EMBL" id="OFSP01000078">
    <property type="protein sequence ID" value="SOY77523.1"/>
    <property type="molecule type" value="Genomic_DNA"/>
</dbReference>
<dbReference type="Proteomes" id="UP000256297">
    <property type="component" value="Unassembled WGS sequence"/>
</dbReference>
<evidence type="ECO:0000313" key="3">
    <source>
        <dbReference type="Proteomes" id="UP000256297"/>
    </source>
</evidence>
<evidence type="ECO:0000256" key="1">
    <source>
        <dbReference type="SAM" id="MobiDB-lite"/>
    </source>
</evidence>
<reference evidence="3" key="1">
    <citation type="submission" date="2018-01" db="EMBL/GenBank/DDBJ databases">
        <authorList>
            <person name="Gaut B.S."/>
            <person name="Morton B.R."/>
            <person name="Clegg M.T."/>
            <person name="Duvall M.R."/>
        </authorList>
    </citation>
    <scope>NUCLEOTIDE SEQUENCE [LARGE SCALE GENOMIC DNA]</scope>
</reference>
<accession>A0A375CQF2</accession>
<name>A0A375CQF2_9BURK</name>
<evidence type="ECO:0000313" key="2">
    <source>
        <dbReference type="EMBL" id="SOY77523.1"/>
    </source>
</evidence>
<sequence length="137" mass="14967">MNRSPEGNNFCLAKRCFWSSKAKRESDMASGGARKNISAIREHPFALQQKKYRHYGDGKNIGLLGDVGGSSLRSRDPRPSPNVGRGTQRDTPAFVPLRSGPLDSSLPFAATCTSNPHSPIFANLKHVVCNNSTDVWP</sequence>
<protein>
    <submittedName>
        <fullName evidence="2">Uncharacterized protein</fullName>
    </submittedName>
</protein>